<feature type="compositionally biased region" description="Pro residues" evidence="1">
    <location>
        <begin position="167"/>
        <end position="176"/>
    </location>
</feature>
<keyword evidence="3" id="KW-1185">Reference proteome</keyword>
<feature type="compositionally biased region" description="Basic residues" evidence="1">
    <location>
        <begin position="326"/>
        <end position="341"/>
    </location>
</feature>
<feature type="compositionally biased region" description="Polar residues" evidence="1">
    <location>
        <begin position="258"/>
        <end position="287"/>
    </location>
</feature>
<feature type="compositionally biased region" description="Polar residues" evidence="1">
    <location>
        <begin position="678"/>
        <end position="690"/>
    </location>
</feature>
<feature type="compositionally biased region" description="Polar residues" evidence="1">
    <location>
        <begin position="180"/>
        <end position="189"/>
    </location>
</feature>
<protein>
    <submittedName>
        <fullName evidence="2">Uncharacterized protein</fullName>
    </submittedName>
</protein>
<feature type="compositionally biased region" description="Polar residues" evidence="1">
    <location>
        <begin position="298"/>
        <end position="316"/>
    </location>
</feature>
<feature type="region of interest" description="Disordered" evidence="1">
    <location>
        <begin position="164"/>
        <end position="583"/>
    </location>
</feature>
<dbReference type="GO" id="GO:0003677">
    <property type="term" value="F:DNA binding"/>
    <property type="evidence" value="ECO:0007669"/>
    <property type="project" value="InterPro"/>
</dbReference>
<organism evidence="2 3">
    <name type="scientific">Clonostachys rhizophaga</name>
    <dbReference type="NCBI Taxonomy" id="160324"/>
    <lineage>
        <taxon>Eukaryota</taxon>
        <taxon>Fungi</taxon>
        <taxon>Dikarya</taxon>
        <taxon>Ascomycota</taxon>
        <taxon>Pezizomycotina</taxon>
        <taxon>Sordariomycetes</taxon>
        <taxon>Hypocreomycetidae</taxon>
        <taxon>Hypocreales</taxon>
        <taxon>Bionectriaceae</taxon>
        <taxon>Clonostachys</taxon>
    </lineage>
</organism>
<feature type="compositionally biased region" description="Low complexity" evidence="1">
    <location>
        <begin position="500"/>
        <end position="514"/>
    </location>
</feature>
<comment type="caution">
    <text evidence="2">The sequence shown here is derived from an EMBL/GenBank/DDBJ whole genome shotgun (WGS) entry which is preliminary data.</text>
</comment>
<accession>A0A9N9VMB6</accession>
<gene>
    <name evidence="2" type="ORF">CRHIZ90672A_00017299</name>
</gene>
<feature type="compositionally biased region" description="Polar residues" evidence="1">
    <location>
        <begin position="550"/>
        <end position="574"/>
    </location>
</feature>
<feature type="region of interest" description="Disordered" evidence="1">
    <location>
        <begin position="678"/>
        <end position="697"/>
    </location>
</feature>
<feature type="region of interest" description="Disordered" evidence="1">
    <location>
        <begin position="614"/>
        <end position="646"/>
    </location>
</feature>
<proteinExistence type="predicted"/>
<sequence>MLDSATEKDGNFAVMHMDVGKPVMDARSMAAKRTSELTQAAAMQANKNGYQPVKRSRLVWNTSFHDHQQHPNMKSYEPTPPHQIPQSLSPVAVKAEQARILTLLRSIHPVIVVDQLCKAIAYFGGIPGAPPPPNNVYPESDKRNGSGALFIGWLSEIFPPADFTKPPFAPPAPNPPADSYQPSPVTNAPSGGDHTTDAGAHDDGHSQPQPPAAAKDPVTQQNPETPRRPRGRPKGSKSSKVRKDKGIKKGSRVPDATFANTDMSASNFSGNMESQGDSSQNPVSTQVPGDFSRDHHPMSSQFTETPTQVLGDTSITEAPGSGTPSGKKRGRPKGSKNRPKPKPNPETVHDSPVAEPRSGNMDRVVAVGWMPTDASPQAGPPNSSQVEHASRVPKPVNGLSQHAENWAGPPIQDHPQPSEPSPQKADDQANKRKATVQAGGDDYLPVQTNGQGQSGGSQPQQMPESQAIQNKRPRLSQDSSESAIISPTDSVNGRAPTTLSTPASQEAATSSSTSHIPANYDLSPMSVQSAQPRYQQSQVSQQQQQMQEQGPANVTFNRIATGPTQPFGSQQPQQAVRERSTQNRQAFYNQQQQHNQQRAQHYQQLQNQNQFAQLKAASNISSHASSASPGSSPTEVRRPNPTVPAAQMTASYPAAYSNDSAFMAMEYAMSANRAVEQSQEAFASQPTPTQLEAALSDSDMRERLYQAFSGRR</sequence>
<feature type="compositionally biased region" description="Low complexity" evidence="1">
    <location>
        <begin position="614"/>
        <end position="632"/>
    </location>
</feature>
<evidence type="ECO:0000313" key="2">
    <source>
        <dbReference type="EMBL" id="CAH0026435.1"/>
    </source>
</evidence>
<evidence type="ECO:0000313" key="3">
    <source>
        <dbReference type="Proteomes" id="UP000696573"/>
    </source>
</evidence>
<evidence type="ECO:0000256" key="1">
    <source>
        <dbReference type="SAM" id="MobiDB-lite"/>
    </source>
</evidence>
<feature type="compositionally biased region" description="Low complexity" evidence="1">
    <location>
        <begin position="456"/>
        <end position="466"/>
    </location>
</feature>
<feature type="compositionally biased region" description="Polar residues" evidence="1">
    <location>
        <begin position="476"/>
        <end position="499"/>
    </location>
</feature>
<dbReference type="AlphaFoldDB" id="A0A9N9VMB6"/>
<reference evidence="2" key="1">
    <citation type="submission" date="2021-10" db="EMBL/GenBank/DDBJ databases">
        <authorList>
            <person name="Piombo E."/>
        </authorList>
    </citation>
    <scope>NUCLEOTIDE SEQUENCE</scope>
</reference>
<dbReference type="PRINTS" id="PR00929">
    <property type="entry name" value="ATHOOK"/>
</dbReference>
<dbReference type="OrthoDB" id="5243398at2759"/>
<name>A0A9N9VMB6_9HYPO</name>
<dbReference type="EMBL" id="CABFNQ020000721">
    <property type="protein sequence ID" value="CAH0026435.1"/>
    <property type="molecule type" value="Genomic_DNA"/>
</dbReference>
<feature type="compositionally biased region" description="Polar residues" evidence="1">
    <location>
        <begin position="525"/>
        <end position="534"/>
    </location>
</feature>
<feature type="compositionally biased region" description="Basic residues" evidence="1">
    <location>
        <begin position="228"/>
        <end position="251"/>
    </location>
</feature>
<dbReference type="InterPro" id="IPR017956">
    <property type="entry name" value="AT_hook_DNA-bd_motif"/>
</dbReference>
<feature type="compositionally biased region" description="Basic and acidic residues" evidence="1">
    <location>
        <begin position="194"/>
        <end position="205"/>
    </location>
</feature>
<dbReference type="Proteomes" id="UP000696573">
    <property type="component" value="Unassembled WGS sequence"/>
</dbReference>
<feature type="compositionally biased region" description="Low complexity" evidence="1">
    <location>
        <begin position="535"/>
        <end position="549"/>
    </location>
</feature>